<proteinExistence type="predicted"/>
<keyword evidence="4" id="KW-1185">Reference proteome</keyword>
<reference evidence="3 4" key="1">
    <citation type="submission" date="2024-09" db="EMBL/GenBank/DDBJ databases">
        <authorList>
            <person name="Lee S.D."/>
        </authorList>
    </citation>
    <scope>NUCLEOTIDE SEQUENCE [LARGE SCALE GENOMIC DNA]</scope>
    <source>
        <strain evidence="3 4">N1-1</strain>
    </source>
</reference>
<sequence length="159" mass="16935">MSSWSETEGAAPELAAAVRGRFEAHGMGLLATLRRDGAPRISGIEPLFALGELWLGMMPGSLKGADLRRDPRLALHSATEDKDVKEGDAKIAGTAVEVTAEGVRQEYLEALSAATGFEPEGCDVFRVDVTGLSLIRPAGDHLDIHAWTEGGSPRLIERS</sequence>
<protein>
    <submittedName>
        <fullName evidence="3">Pyridoxamine 5'-phosphate oxidase family protein</fullName>
    </submittedName>
</protein>
<evidence type="ECO:0000256" key="1">
    <source>
        <dbReference type="ARBA" id="ARBA00023002"/>
    </source>
</evidence>
<dbReference type="Gene3D" id="2.30.110.10">
    <property type="entry name" value="Electron Transport, Fmn-binding Protein, Chain A"/>
    <property type="match status" value="1"/>
</dbReference>
<evidence type="ECO:0000313" key="3">
    <source>
        <dbReference type="EMBL" id="MFC1414172.1"/>
    </source>
</evidence>
<dbReference type="Proteomes" id="UP001592582">
    <property type="component" value="Unassembled WGS sequence"/>
</dbReference>
<dbReference type="Pfam" id="PF01243">
    <property type="entry name" value="PNPOx_N"/>
    <property type="match status" value="1"/>
</dbReference>
<dbReference type="RefSeq" id="WP_380517296.1">
    <property type="nucleotide sequence ID" value="NZ_JBHEZX010000022.1"/>
</dbReference>
<dbReference type="PANTHER" id="PTHR35176">
    <property type="entry name" value="HEME OXYGENASE HI_0854-RELATED"/>
    <property type="match status" value="1"/>
</dbReference>
<dbReference type="InterPro" id="IPR012349">
    <property type="entry name" value="Split_barrel_FMN-bd"/>
</dbReference>
<dbReference type="EMBL" id="JBHEZX010000022">
    <property type="protein sequence ID" value="MFC1414172.1"/>
    <property type="molecule type" value="Genomic_DNA"/>
</dbReference>
<name>A0ABV6VKR1_9ACTN</name>
<dbReference type="InterPro" id="IPR011576">
    <property type="entry name" value="Pyridox_Oxase_N"/>
</dbReference>
<dbReference type="SUPFAM" id="SSF50475">
    <property type="entry name" value="FMN-binding split barrel"/>
    <property type="match status" value="1"/>
</dbReference>
<accession>A0ABV6VKR1</accession>
<dbReference type="PANTHER" id="PTHR35176:SF6">
    <property type="entry name" value="HEME OXYGENASE HI_0854-RELATED"/>
    <property type="match status" value="1"/>
</dbReference>
<gene>
    <name evidence="3" type="ORF">ACEZDG_33420</name>
</gene>
<evidence type="ECO:0000259" key="2">
    <source>
        <dbReference type="Pfam" id="PF01243"/>
    </source>
</evidence>
<feature type="domain" description="Pyridoxamine 5'-phosphate oxidase N-terminal" evidence="2">
    <location>
        <begin position="16"/>
        <end position="116"/>
    </location>
</feature>
<keyword evidence="1" id="KW-0560">Oxidoreductase</keyword>
<organism evidence="3 4">
    <name type="scientific">Streptacidiphilus alkalitolerans</name>
    <dbReference type="NCBI Taxonomy" id="3342712"/>
    <lineage>
        <taxon>Bacteria</taxon>
        <taxon>Bacillati</taxon>
        <taxon>Actinomycetota</taxon>
        <taxon>Actinomycetes</taxon>
        <taxon>Kitasatosporales</taxon>
        <taxon>Streptomycetaceae</taxon>
        <taxon>Streptacidiphilus</taxon>
    </lineage>
</organism>
<dbReference type="InterPro" id="IPR052019">
    <property type="entry name" value="F420H2_bilvrd_red/Heme_oxyg"/>
</dbReference>
<evidence type="ECO:0000313" key="4">
    <source>
        <dbReference type="Proteomes" id="UP001592582"/>
    </source>
</evidence>
<comment type="caution">
    <text evidence="3">The sequence shown here is derived from an EMBL/GenBank/DDBJ whole genome shotgun (WGS) entry which is preliminary data.</text>
</comment>